<keyword evidence="2" id="KW-1185">Reference proteome</keyword>
<organism evidence="1 2">
    <name type="scientific">Ohtaekwangia koreensis</name>
    <dbReference type="NCBI Taxonomy" id="688867"/>
    <lineage>
        <taxon>Bacteria</taxon>
        <taxon>Pseudomonadati</taxon>
        <taxon>Bacteroidota</taxon>
        <taxon>Cytophagia</taxon>
        <taxon>Cytophagales</taxon>
        <taxon>Fulvivirgaceae</taxon>
        <taxon>Ohtaekwangia</taxon>
    </lineage>
</organism>
<accession>A0A1T5KMK2</accession>
<evidence type="ECO:0000313" key="2">
    <source>
        <dbReference type="Proteomes" id="UP000190961"/>
    </source>
</evidence>
<gene>
    <name evidence="1" type="ORF">SAMN05660236_2332</name>
</gene>
<protein>
    <submittedName>
        <fullName evidence="1">Uncharacterized protein</fullName>
    </submittedName>
</protein>
<sequence>MTEFYRDKIAKIYYDPQVDALFLEYLGKVTGNDQFITINTALLEAFRSLQTQKFVADVRKMGIISIEAQKWVVGILLPGMIQHLAGKKLVHAQLLDPAEVLSKISANNVKDKAAKAEERIEVTQFTDREEMIAFIKNIHTP</sequence>
<dbReference type="OrthoDB" id="982109at2"/>
<dbReference type="RefSeq" id="WP_079686788.1">
    <property type="nucleotide sequence ID" value="NZ_FUZU01000001.1"/>
</dbReference>
<reference evidence="1 2" key="1">
    <citation type="submission" date="2017-02" db="EMBL/GenBank/DDBJ databases">
        <authorList>
            <person name="Peterson S.W."/>
        </authorList>
    </citation>
    <scope>NUCLEOTIDE SEQUENCE [LARGE SCALE GENOMIC DNA]</scope>
    <source>
        <strain evidence="1 2">DSM 25262</strain>
    </source>
</reference>
<proteinExistence type="predicted"/>
<dbReference type="EMBL" id="FUZU01000001">
    <property type="protein sequence ID" value="SKC64508.1"/>
    <property type="molecule type" value="Genomic_DNA"/>
</dbReference>
<evidence type="ECO:0000313" key="1">
    <source>
        <dbReference type="EMBL" id="SKC64508.1"/>
    </source>
</evidence>
<dbReference type="AlphaFoldDB" id="A0A1T5KMK2"/>
<name>A0A1T5KMK2_9BACT</name>
<dbReference type="Proteomes" id="UP000190961">
    <property type="component" value="Unassembled WGS sequence"/>
</dbReference>